<dbReference type="Proteomes" id="UP000053719">
    <property type="component" value="Unassembled WGS sequence"/>
</dbReference>
<name>A0A0V8E7J7_LACLL</name>
<accession>A0A0V8E7J7</accession>
<evidence type="ECO:0000313" key="1">
    <source>
        <dbReference type="EMBL" id="KSU21779.1"/>
    </source>
</evidence>
<dbReference type="RefSeq" id="WP_058211557.1">
    <property type="nucleotide sequence ID" value="NZ_LKLU01000057.1"/>
</dbReference>
<organism evidence="1 2">
    <name type="scientific">Lactococcus lactis subsp. lactis</name>
    <name type="common">Streptococcus lactis</name>
    <dbReference type="NCBI Taxonomy" id="1360"/>
    <lineage>
        <taxon>Bacteria</taxon>
        <taxon>Bacillati</taxon>
        <taxon>Bacillota</taxon>
        <taxon>Bacilli</taxon>
        <taxon>Lactobacillales</taxon>
        <taxon>Streptococcaceae</taxon>
        <taxon>Lactococcus</taxon>
    </lineage>
</organism>
<comment type="caution">
    <text evidence="1">The sequence shown here is derived from an EMBL/GenBank/DDBJ whole genome shotgun (WGS) entry which is preliminary data.</text>
</comment>
<gene>
    <name evidence="1" type="ORF">M20_0825</name>
</gene>
<proteinExistence type="predicted"/>
<dbReference type="PATRIC" id="fig|1360.114.peg.1938"/>
<evidence type="ECO:0000313" key="2">
    <source>
        <dbReference type="Proteomes" id="UP000053719"/>
    </source>
</evidence>
<reference evidence="2" key="1">
    <citation type="submission" date="2015-10" db="EMBL/GenBank/DDBJ databases">
        <title>Draft Genome Sequences of 11 Lactococcus lactis subspecies cremoris strains.</title>
        <authorList>
            <person name="Wels M."/>
            <person name="Backus L."/>
            <person name="Boekhorst J."/>
            <person name="Dijkstra A."/>
            <person name="Beerthuizen M."/>
            <person name="Kelly W."/>
            <person name="Siezen R."/>
            <person name="Bachmann H."/>
            <person name="Van Hijum S."/>
        </authorList>
    </citation>
    <scope>NUCLEOTIDE SEQUENCE [LARGE SCALE GENOMIC DNA]</scope>
    <source>
        <strain evidence="2">M20</strain>
    </source>
</reference>
<sequence length="75" mass="9250">MEFKKYRATRKNVELLRKALNELGHTTYEDYSLDLPYPTKHSINSMQVEHFQREFWSDMYNNEVNYKMQELEKEL</sequence>
<dbReference type="AlphaFoldDB" id="A0A0V8E7J7"/>
<dbReference type="EMBL" id="LKLU01000057">
    <property type="protein sequence ID" value="KSU21779.1"/>
    <property type="molecule type" value="Genomic_DNA"/>
</dbReference>
<protein>
    <submittedName>
        <fullName evidence="1">Uncharacterized protein</fullName>
    </submittedName>
</protein>